<evidence type="ECO:0000313" key="1">
    <source>
        <dbReference type="EMBL" id="KHN86733.1"/>
    </source>
</evidence>
<organism evidence="1 2">
    <name type="scientific">Toxocara canis</name>
    <name type="common">Canine roundworm</name>
    <dbReference type="NCBI Taxonomy" id="6265"/>
    <lineage>
        <taxon>Eukaryota</taxon>
        <taxon>Metazoa</taxon>
        <taxon>Ecdysozoa</taxon>
        <taxon>Nematoda</taxon>
        <taxon>Chromadorea</taxon>
        <taxon>Rhabditida</taxon>
        <taxon>Spirurina</taxon>
        <taxon>Ascaridomorpha</taxon>
        <taxon>Ascaridoidea</taxon>
        <taxon>Toxocaridae</taxon>
        <taxon>Toxocara</taxon>
    </lineage>
</organism>
<dbReference type="Proteomes" id="UP000031036">
    <property type="component" value="Unassembled WGS sequence"/>
</dbReference>
<dbReference type="EMBL" id="JPKZ01000522">
    <property type="protein sequence ID" value="KHN86733.1"/>
    <property type="molecule type" value="Genomic_DNA"/>
</dbReference>
<accession>A0A0B2VYK1</accession>
<evidence type="ECO:0000313" key="2">
    <source>
        <dbReference type="Proteomes" id="UP000031036"/>
    </source>
</evidence>
<comment type="caution">
    <text evidence="1">The sequence shown here is derived from an EMBL/GenBank/DDBJ whole genome shotgun (WGS) entry which is preliminary data.</text>
</comment>
<sequence>MVGGMYTRGLPFIFDIKPFNSERSYALLKWLKVYMQDTVNRVPHLTELTERAAKQARMLVRRMPQHALGRLTSSTSWFTRYSQITRTHILPNSTADFVRSMRDGRGRARIQFEETLDSGLIFWVGLSKVWTAQEANGG</sequence>
<dbReference type="AlphaFoldDB" id="A0A0B2VYK1"/>
<protein>
    <submittedName>
        <fullName evidence="1">Uncharacterized protein</fullName>
    </submittedName>
</protein>
<reference evidence="1 2" key="1">
    <citation type="submission" date="2014-11" db="EMBL/GenBank/DDBJ databases">
        <title>Genetic blueprint of the zoonotic pathogen Toxocara canis.</title>
        <authorList>
            <person name="Zhu X.-Q."/>
            <person name="Korhonen P.K."/>
            <person name="Cai H."/>
            <person name="Young N.D."/>
            <person name="Nejsum P."/>
            <person name="von Samson-Himmelstjerna G."/>
            <person name="Boag P.R."/>
            <person name="Tan P."/>
            <person name="Li Q."/>
            <person name="Min J."/>
            <person name="Yang Y."/>
            <person name="Wang X."/>
            <person name="Fang X."/>
            <person name="Hall R.S."/>
            <person name="Hofmann A."/>
            <person name="Sternberg P.W."/>
            <person name="Jex A.R."/>
            <person name="Gasser R.B."/>
        </authorList>
    </citation>
    <scope>NUCLEOTIDE SEQUENCE [LARGE SCALE GENOMIC DNA]</scope>
    <source>
        <strain evidence="1">PN_DK_2014</strain>
    </source>
</reference>
<gene>
    <name evidence="1" type="ORF">Tcan_07005</name>
</gene>
<proteinExistence type="predicted"/>
<keyword evidence="2" id="KW-1185">Reference proteome</keyword>
<name>A0A0B2VYK1_TOXCA</name>